<evidence type="ECO:0000259" key="1">
    <source>
        <dbReference type="Pfam" id="PF01551"/>
    </source>
</evidence>
<accession>B9XN41</accession>
<dbReference type="RefSeq" id="WP_007417230.1">
    <property type="nucleotide sequence ID" value="NZ_ABOX02000038.1"/>
</dbReference>
<reference evidence="2 3" key="1">
    <citation type="journal article" date="2011" name="J. Bacteriol.">
        <title>Genome sequence of 'Pedosphaera parvula' Ellin514, an aerobic Verrucomicrobial isolate from pasture soil.</title>
        <authorList>
            <person name="Kant R."/>
            <person name="van Passel M.W."/>
            <person name="Sangwan P."/>
            <person name="Palva A."/>
            <person name="Lucas S."/>
            <person name="Copeland A."/>
            <person name="Lapidus A."/>
            <person name="Glavina Del Rio T."/>
            <person name="Dalin E."/>
            <person name="Tice H."/>
            <person name="Bruce D."/>
            <person name="Goodwin L."/>
            <person name="Pitluck S."/>
            <person name="Chertkov O."/>
            <person name="Larimer F.W."/>
            <person name="Land M.L."/>
            <person name="Hauser L."/>
            <person name="Brettin T.S."/>
            <person name="Detter J.C."/>
            <person name="Han S."/>
            <person name="de Vos W.M."/>
            <person name="Janssen P.H."/>
            <person name="Smidt H."/>
        </authorList>
    </citation>
    <scope>NUCLEOTIDE SEQUENCE [LARGE SCALE GENOMIC DNA]</scope>
    <source>
        <strain evidence="2 3">Ellin514</strain>
    </source>
</reference>
<dbReference type="STRING" id="320771.Cflav_PD1799"/>
<dbReference type="InterPro" id="IPR011055">
    <property type="entry name" value="Dup_hybrid_motif"/>
</dbReference>
<feature type="domain" description="M23ase beta-sheet core" evidence="1">
    <location>
        <begin position="170"/>
        <end position="268"/>
    </location>
</feature>
<sequence precursor="true">MTFDLINKQRNCNVRTTRWITLLGSFWGPLLTVLLCSFGGGVSHAEPMPGKMLKIFTKEEGGLTRFYVQNLEAAEVTATFDMKMLNMKASTNFPFTAVFPGNQTVEAFTMTPGEKGAPWNYSYSDCFTIGSTTAVHDDSYMYTLPYAAGSSFPVSQGYHGSFSHSGPDEYAVDFKMPIGTPIHAARGGIVVKARGDSNVGGPDRKYENSANCVLIQHSDGTIGIYAHLMKGGVTVNVGDKVNAGDLIAHSGNTGFTSGPHLHFSVFKTRSGRERLSLPVRFRTAKESGLTLAAGQSYKAAAPEIQEVKANIPVGGEDKKKLGS</sequence>
<name>B9XN41_PEDPL</name>
<dbReference type="Pfam" id="PF01551">
    <property type="entry name" value="Peptidase_M23"/>
    <property type="match status" value="1"/>
</dbReference>
<dbReference type="InterPro" id="IPR050570">
    <property type="entry name" value="Cell_wall_metabolism_enzyme"/>
</dbReference>
<organism evidence="2 3">
    <name type="scientific">Pedosphaera parvula (strain Ellin514)</name>
    <dbReference type="NCBI Taxonomy" id="320771"/>
    <lineage>
        <taxon>Bacteria</taxon>
        <taxon>Pseudomonadati</taxon>
        <taxon>Verrucomicrobiota</taxon>
        <taxon>Pedosphaerae</taxon>
        <taxon>Pedosphaerales</taxon>
        <taxon>Pedosphaeraceae</taxon>
        <taxon>Pedosphaera</taxon>
    </lineage>
</organism>
<protein>
    <submittedName>
        <fullName evidence="2">Peptidase M23</fullName>
    </submittedName>
</protein>
<dbReference type="AlphaFoldDB" id="B9XN41"/>
<dbReference type="GO" id="GO:0004222">
    <property type="term" value="F:metalloendopeptidase activity"/>
    <property type="evidence" value="ECO:0007669"/>
    <property type="project" value="TreeGrafter"/>
</dbReference>
<dbReference type="EMBL" id="ABOX02000038">
    <property type="protein sequence ID" value="EEF58703.1"/>
    <property type="molecule type" value="Genomic_DNA"/>
</dbReference>
<dbReference type="PANTHER" id="PTHR21666:SF294">
    <property type="entry name" value="PEPTIDASE M23"/>
    <property type="match status" value="1"/>
</dbReference>
<dbReference type="Proteomes" id="UP000003688">
    <property type="component" value="Unassembled WGS sequence"/>
</dbReference>
<proteinExistence type="predicted"/>
<dbReference type="OrthoDB" id="9809488at2"/>
<keyword evidence="3" id="KW-1185">Reference proteome</keyword>
<dbReference type="InterPro" id="IPR016047">
    <property type="entry name" value="M23ase_b-sheet_dom"/>
</dbReference>
<evidence type="ECO:0000313" key="3">
    <source>
        <dbReference type="Proteomes" id="UP000003688"/>
    </source>
</evidence>
<comment type="caution">
    <text evidence="2">The sequence shown here is derived from an EMBL/GenBank/DDBJ whole genome shotgun (WGS) entry which is preliminary data.</text>
</comment>
<dbReference type="PANTHER" id="PTHR21666">
    <property type="entry name" value="PEPTIDASE-RELATED"/>
    <property type="match status" value="1"/>
</dbReference>
<dbReference type="CDD" id="cd12797">
    <property type="entry name" value="M23_peptidase"/>
    <property type="match status" value="1"/>
</dbReference>
<gene>
    <name evidence="2" type="ORF">Cflav_PD1799</name>
</gene>
<dbReference type="Gene3D" id="2.70.70.10">
    <property type="entry name" value="Glucose Permease (Domain IIA)"/>
    <property type="match status" value="1"/>
</dbReference>
<dbReference type="SUPFAM" id="SSF51261">
    <property type="entry name" value="Duplicated hybrid motif"/>
    <property type="match status" value="1"/>
</dbReference>
<evidence type="ECO:0000313" key="2">
    <source>
        <dbReference type="EMBL" id="EEF58703.1"/>
    </source>
</evidence>